<dbReference type="PROSITE" id="PS00445">
    <property type="entry name" value="FGGY_KINASES_2"/>
    <property type="match status" value="1"/>
</dbReference>
<comment type="caution">
    <text evidence="7">The sequence shown here is derived from an EMBL/GenBank/DDBJ whole genome shotgun (WGS) entry which is preliminary data.</text>
</comment>
<dbReference type="InterPro" id="IPR043129">
    <property type="entry name" value="ATPase_NBD"/>
</dbReference>
<proteinExistence type="inferred from homology"/>
<sequence length="502" mass="54816">MNEPFVLGLDIGTTSAKAVIFSENGYVQAETEREYPVYTSPDGQAEQNPREVKNAAAAAVRAAISSLPENKRTVSGIGISAAMHSWMAVDETNRPLMNAIIWSDRRSSAIADEWHQSGYANTLYRQTGTPVHPMSPVVKTEWIRRENPGTFKEAAYWKSLKEYILFDWCGTADVDYSIASSSGLFDYKRHTWCNEALHACGLTEEQLGTPVSPLKNSYRLTTEAAGALGVSTAVPITIGASDGPLANLGLGAVNEEETAVTIGTSGAIRKMSREPVSFLKQRAFCYAFTDNLWITGGPSNNGANTLQWFLHLFTDPLIPGNGGKTASDIDTASFTHAAETIAPGADGLIFVPWIHGERAPIWDADARGGFSGLDSSHSMRHMLRAVLEGILLNLLAIEDEVQTEDPSKAIYASGGFARSPNWVQMLADISGKPVHLPLSHQSSAWGAAWLSLTVSGRAASLEDIRHHIPMNETVYPDKEKHEIYKHVMTDFRHACQKEQDRL</sequence>
<dbReference type="OrthoDB" id="9805576at2"/>
<dbReference type="PANTHER" id="PTHR43095:SF2">
    <property type="entry name" value="GLUCONOKINASE"/>
    <property type="match status" value="1"/>
</dbReference>
<dbReference type="AlphaFoldDB" id="A0A1H9WDP7"/>
<evidence type="ECO:0000256" key="3">
    <source>
        <dbReference type="ARBA" id="ARBA00022777"/>
    </source>
</evidence>
<dbReference type="GO" id="GO:0005975">
    <property type="term" value="P:carbohydrate metabolic process"/>
    <property type="evidence" value="ECO:0007669"/>
    <property type="project" value="InterPro"/>
</dbReference>
<dbReference type="InterPro" id="IPR018484">
    <property type="entry name" value="FGGY_N"/>
</dbReference>
<organism evidence="7 8">
    <name type="scientific">Salisediminibacterium halotolerans</name>
    <dbReference type="NCBI Taxonomy" id="517425"/>
    <lineage>
        <taxon>Bacteria</taxon>
        <taxon>Bacillati</taxon>
        <taxon>Bacillota</taxon>
        <taxon>Bacilli</taxon>
        <taxon>Bacillales</taxon>
        <taxon>Bacillaceae</taxon>
        <taxon>Salisediminibacterium</taxon>
    </lineage>
</organism>
<evidence type="ECO:0000256" key="4">
    <source>
        <dbReference type="RuleBase" id="RU003733"/>
    </source>
</evidence>
<feature type="domain" description="Carbohydrate kinase FGGY N-terminal" evidence="5">
    <location>
        <begin position="6"/>
        <end position="249"/>
    </location>
</feature>
<dbReference type="STRING" id="1464123.SAMN05444126_1339"/>
<protein>
    <submittedName>
        <fullName evidence="7">Gluconokinase</fullName>
    </submittedName>
</protein>
<dbReference type="Pfam" id="PF02782">
    <property type="entry name" value="FGGY_C"/>
    <property type="match status" value="1"/>
</dbReference>
<evidence type="ECO:0000259" key="6">
    <source>
        <dbReference type="Pfam" id="PF02782"/>
    </source>
</evidence>
<dbReference type="Pfam" id="PF00370">
    <property type="entry name" value="FGGY_N"/>
    <property type="match status" value="1"/>
</dbReference>
<dbReference type="Proteomes" id="UP000199318">
    <property type="component" value="Unassembled WGS sequence"/>
</dbReference>
<comment type="similarity">
    <text evidence="1 4">Belongs to the FGGY kinase family.</text>
</comment>
<evidence type="ECO:0000313" key="7">
    <source>
        <dbReference type="EMBL" id="SES31975.1"/>
    </source>
</evidence>
<dbReference type="SUPFAM" id="SSF53067">
    <property type="entry name" value="Actin-like ATPase domain"/>
    <property type="match status" value="2"/>
</dbReference>
<evidence type="ECO:0000259" key="5">
    <source>
        <dbReference type="Pfam" id="PF00370"/>
    </source>
</evidence>
<dbReference type="RefSeq" id="WP_093074685.1">
    <property type="nucleotide sequence ID" value="NZ_FOGV01000033.1"/>
</dbReference>
<reference evidence="8" key="1">
    <citation type="submission" date="2016-10" db="EMBL/GenBank/DDBJ databases">
        <authorList>
            <person name="de Groot N.N."/>
        </authorList>
    </citation>
    <scope>NUCLEOTIDE SEQUENCE [LARGE SCALE GENOMIC DNA]</scope>
    <source>
        <strain evidence="8">10nlg</strain>
    </source>
</reference>
<keyword evidence="8" id="KW-1185">Reference proteome</keyword>
<feature type="domain" description="Carbohydrate kinase FGGY C-terminal" evidence="6">
    <location>
        <begin position="259"/>
        <end position="450"/>
    </location>
</feature>
<dbReference type="GO" id="GO:0016301">
    <property type="term" value="F:kinase activity"/>
    <property type="evidence" value="ECO:0007669"/>
    <property type="project" value="UniProtKB-KW"/>
</dbReference>
<gene>
    <name evidence="7" type="ORF">SAMN05444126_1339</name>
</gene>
<dbReference type="GO" id="GO:0016773">
    <property type="term" value="F:phosphotransferase activity, alcohol group as acceptor"/>
    <property type="evidence" value="ECO:0007669"/>
    <property type="project" value="InterPro"/>
</dbReference>
<dbReference type="PIRSF" id="PIRSF000538">
    <property type="entry name" value="GlpK"/>
    <property type="match status" value="1"/>
</dbReference>
<name>A0A1H9WDP7_9BACI</name>
<dbReference type="InterPro" id="IPR018485">
    <property type="entry name" value="FGGY_C"/>
</dbReference>
<dbReference type="Gene3D" id="3.30.420.40">
    <property type="match status" value="2"/>
</dbReference>
<accession>A0A1H9WDP7</accession>
<evidence type="ECO:0000313" key="8">
    <source>
        <dbReference type="Proteomes" id="UP000199318"/>
    </source>
</evidence>
<dbReference type="InterPro" id="IPR050406">
    <property type="entry name" value="FGGY_Carb_Kinase"/>
</dbReference>
<evidence type="ECO:0000256" key="2">
    <source>
        <dbReference type="ARBA" id="ARBA00022679"/>
    </source>
</evidence>
<keyword evidence="3 4" id="KW-0418">Kinase</keyword>
<dbReference type="CDD" id="cd07770">
    <property type="entry name" value="ASKHA_NBD_FGGY_GntK"/>
    <property type="match status" value="1"/>
</dbReference>
<dbReference type="InterPro" id="IPR000577">
    <property type="entry name" value="Carb_kinase_FGGY"/>
</dbReference>
<dbReference type="PANTHER" id="PTHR43095">
    <property type="entry name" value="SUGAR KINASE"/>
    <property type="match status" value="1"/>
</dbReference>
<dbReference type="InterPro" id="IPR018483">
    <property type="entry name" value="Carb_kinase_FGGY_CS"/>
</dbReference>
<evidence type="ECO:0000256" key="1">
    <source>
        <dbReference type="ARBA" id="ARBA00009156"/>
    </source>
</evidence>
<keyword evidence="2 4" id="KW-0808">Transferase</keyword>
<dbReference type="EMBL" id="FOGV01000033">
    <property type="protein sequence ID" value="SES31975.1"/>
    <property type="molecule type" value="Genomic_DNA"/>
</dbReference>